<dbReference type="Gene3D" id="2.40.70.10">
    <property type="entry name" value="Acid Proteases"/>
    <property type="match status" value="2"/>
</dbReference>
<dbReference type="InterPro" id="IPR032799">
    <property type="entry name" value="TAXi_C"/>
</dbReference>
<evidence type="ECO:0000256" key="5">
    <source>
        <dbReference type="ARBA" id="ARBA00022729"/>
    </source>
</evidence>
<keyword evidence="8" id="KW-0325">Glycoprotein</keyword>
<sequence>MATSAALAIFALCLSCLVSFDAASKPSQGFSVELINRDSPNSPFYNPEETRTQRLANAFRRSISRVHHFSPESQISTKAAESDVFSNQGDYLMRISIGTPPFEILAIADTGSDLIWTQCEPCSNCYQQNVPLFNPKSSSTYRDFSCSSRQCTTTSGTKDCDSDGICHYEASYGDGSFTNGNLAAETITLDSTSGPPVSFPNSIIGCGHNDRGTFGPEGSGIVGLGGGSVSLVSQLGSTIGGKFSYCLVPATANSSKLNFGSNAVVSGTGVQSTPLTFQILKTFYFLTLEAISVGHQRVEFPGSTPGTGNIIIDSGTTLTLVPEDFFSDLSSAVDNVIRGQRANDPTGTFSLCYSIQSDLNIPTLTAHFTGADLELQPLNTFLPVSDDVTCLAFVPNSQIAIFGNVAQTNFLIGYDLEGKTVSFKPTDCTTE</sequence>
<gene>
    <name evidence="11" type="ORF">GH714_021369</name>
</gene>
<evidence type="ECO:0000313" key="11">
    <source>
        <dbReference type="EMBL" id="KAF2306782.1"/>
    </source>
</evidence>
<comment type="similarity">
    <text evidence="2">Belongs to the peptidase A1 family.</text>
</comment>
<proteinExistence type="inferred from homology"/>
<dbReference type="PROSITE" id="PS51767">
    <property type="entry name" value="PEPTIDASE_A1"/>
    <property type="match status" value="1"/>
</dbReference>
<evidence type="ECO:0000256" key="7">
    <source>
        <dbReference type="ARBA" id="ARBA00022801"/>
    </source>
</evidence>
<feature type="domain" description="Peptidase A1" evidence="10">
    <location>
        <begin position="91"/>
        <end position="424"/>
    </location>
</feature>
<dbReference type="InterPro" id="IPR051708">
    <property type="entry name" value="Plant_Aspart_Prot_A1"/>
</dbReference>
<comment type="caution">
    <text evidence="11">The sequence shown here is derived from an EMBL/GenBank/DDBJ whole genome shotgun (WGS) entry which is preliminary data.</text>
</comment>
<dbReference type="InterPro" id="IPR034161">
    <property type="entry name" value="Pepsin-like_plant"/>
</dbReference>
<keyword evidence="4" id="KW-0645">Protease</keyword>
<evidence type="ECO:0000256" key="9">
    <source>
        <dbReference type="SAM" id="SignalP"/>
    </source>
</evidence>
<keyword evidence="7" id="KW-0378">Hydrolase</keyword>
<evidence type="ECO:0000256" key="3">
    <source>
        <dbReference type="ARBA" id="ARBA00022525"/>
    </source>
</evidence>
<keyword evidence="6" id="KW-0064">Aspartyl protease</keyword>
<dbReference type="GO" id="GO:0004190">
    <property type="term" value="F:aspartic-type endopeptidase activity"/>
    <property type="evidence" value="ECO:0007669"/>
    <property type="project" value="UniProtKB-KW"/>
</dbReference>
<dbReference type="CDD" id="cd05476">
    <property type="entry name" value="pepsin_A_like_plant"/>
    <property type="match status" value="1"/>
</dbReference>
<dbReference type="EMBL" id="JAAGAX010000008">
    <property type="protein sequence ID" value="KAF2306782.1"/>
    <property type="molecule type" value="Genomic_DNA"/>
</dbReference>
<evidence type="ECO:0000256" key="2">
    <source>
        <dbReference type="ARBA" id="ARBA00007447"/>
    </source>
</evidence>
<dbReference type="PANTHER" id="PTHR47967:SF66">
    <property type="entry name" value="ASPARTIC PROTEINASE CDR1-RELATED"/>
    <property type="match status" value="1"/>
</dbReference>
<dbReference type="InterPro" id="IPR021109">
    <property type="entry name" value="Peptidase_aspartic_dom_sf"/>
</dbReference>
<dbReference type="Pfam" id="PF14543">
    <property type="entry name" value="TAXi_N"/>
    <property type="match status" value="1"/>
</dbReference>
<evidence type="ECO:0000313" key="12">
    <source>
        <dbReference type="Proteomes" id="UP000467840"/>
    </source>
</evidence>
<organism evidence="11 12">
    <name type="scientific">Hevea brasiliensis</name>
    <name type="common">Para rubber tree</name>
    <name type="synonym">Siphonia brasiliensis</name>
    <dbReference type="NCBI Taxonomy" id="3981"/>
    <lineage>
        <taxon>Eukaryota</taxon>
        <taxon>Viridiplantae</taxon>
        <taxon>Streptophyta</taxon>
        <taxon>Embryophyta</taxon>
        <taxon>Tracheophyta</taxon>
        <taxon>Spermatophyta</taxon>
        <taxon>Magnoliopsida</taxon>
        <taxon>eudicotyledons</taxon>
        <taxon>Gunneridae</taxon>
        <taxon>Pentapetalae</taxon>
        <taxon>rosids</taxon>
        <taxon>fabids</taxon>
        <taxon>Malpighiales</taxon>
        <taxon>Euphorbiaceae</taxon>
        <taxon>Crotonoideae</taxon>
        <taxon>Micrandreae</taxon>
        <taxon>Hevea</taxon>
    </lineage>
</organism>
<dbReference type="GO" id="GO:0006508">
    <property type="term" value="P:proteolysis"/>
    <property type="evidence" value="ECO:0007669"/>
    <property type="project" value="UniProtKB-KW"/>
</dbReference>
<dbReference type="GO" id="GO:0005576">
    <property type="term" value="C:extracellular region"/>
    <property type="evidence" value="ECO:0007669"/>
    <property type="project" value="UniProtKB-SubCell"/>
</dbReference>
<dbReference type="Proteomes" id="UP000467840">
    <property type="component" value="Chromosome 9"/>
</dbReference>
<dbReference type="InterPro" id="IPR033121">
    <property type="entry name" value="PEPTIDASE_A1"/>
</dbReference>
<evidence type="ECO:0000256" key="8">
    <source>
        <dbReference type="ARBA" id="ARBA00023180"/>
    </source>
</evidence>
<dbReference type="Pfam" id="PF14541">
    <property type="entry name" value="TAXi_C"/>
    <property type="match status" value="1"/>
</dbReference>
<dbReference type="AlphaFoldDB" id="A0A6A6LZE5"/>
<dbReference type="FunFam" id="2.40.70.10:FF:000016">
    <property type="entry name" value="Probable aspartic protease At2g35615"/>
    <property type="match status" value="1"/>
</dbReference>
<dbReference type="FunFam" id="2.40.70.10:FF:000050">
    <property type="entry name" value="Aspartic proteinase CDR1"/>
    <property type="match status" value="1"/>
</dbReference>
<dbReference type="SUPFAM" id="SSF50630">
    <property type="entry name" value="Acid proteases"/>
    <property type="match status" value="1"/>
</dbReference>
<feature type="signal peptide" evidence="9">
    <location>
        <begin position="1"/>
        <end position="23"/>
    </location>
</feature>
<dbReference type="PROSITE" id="PS00141">
    <property type="entry name" value="ASP_PROTEASE"/>
    <property type="match status" value="1"/>
</dbReference>
<reference evidence="11 12" key="1">
    <citation type="journal article" date="2020" name="Mol. Plant">
        <title>The Chromosome-Based Rubber Tree Genome Provides New Insights into Spurge Genome Evolution and Rubber Biosynthesis.</title>
        <authorList>
            <person name="Liu J."/>
            <person name="Shi C."/>
            <person name="Shi C.C."/>
            <person name="Li W."/>
            <person name="Zhang Q.J."/>
            <person name="Zhang Y."/>
            <person name="Li K."/>
            <person name="Lu H.F."/>
            <person name="Shi C."/>
            <person name="Zhu S.T."/>
            <person name="Xiao Z.Y."/>
            <person name="Nan H."/>
            <person name="Yue Y."/>
            <person name="Zhu X.G."/>
            <person name="Wu Y."/>
            <person name="Hong X.N."/>
            <person name="Fan G.Y."/>
            <person name="Tong Y."/>
            <person name="Zhang D."/>
            <person name="Mao C.L."/>
            <person name="Liu Y.L."/>
            <person name="Hao S.J."/>
            <person name="Liu W.Q."/>
            <person name="Lv M.Q."/>
            <person name="Zhang H.B."/>
            <person name="Liu Y."/>
            <person name="Hu-Tang G.R."/>
            <person name="Wang J.P."/>
            <person name="Wang J.H."/>
            <person name="Sun Y.H."/>
            <person name="Ni S.B."/>
            <person name="Chen W.B."/>
            <person name="Zhang X.C."/>
            <person name="Jiao Y.N."/>
            <person name="Eichler E.E."/>
            <person name="Li G.H."/>
            <person name="Liu X."/>
            <person name="Gao L.Z."/>
        </authorList>
    </citation>
    <scope>NUCLEOTIDE SEQUENCE [LARGE SCALE GENOMIC DNA]</scope>
    <source>
        <strain evidence="12">cv. GT1</strain>
        <tissue evidence="11">Leaf</tissue>
    </source>
</reference>
<evidence type="ECO:0000256" key="4">
    <source>
        <dbReference type="ARBA" id="ARBA00022670"/>
    </source>
</evidence>
<keyword evidence="5 9" id="KW-0732">Signal</keyword>
<feature type="chain" id="PRO_5025579020" description="Peptidase A1 domain-containing protein" evidence="9">
    <location>
        <begin position="24"/>
        <end position="431"/>
    </location>
</feature>
<protein>
    <recommendedName>
        <fullName evidence="10">Peptidase A1 domain-containing protein</fullName>
    </recommendedName>
</protein>
<accession>A0A6A6LZE5</accession>
<dbReference type="PANTHER" id="PTHR47967">
    <property type="entry name" value="OS07G0603500 PROTEIN-RELATED"/>
    <property type="match status" value="1"/>
</dbReference>
<comment type="subcellular location">
    <subcellularLocation>
        <location evidence="1">Secreted</location>
    </subcellularLocation>
</comment>
<keyword evidence="12" id="KW-1185">Reference proteome</keyword>
<evidence type="ECO:0000256" key="1">
    <source>
        <dbReference type="ARBA" id="ARBA00004613"/>
    </source>
</evidence>
<dbReference type="InterPro" id="IPR032861">
    <property type="entry name" value="TAXi_N"/>
</dbReference>
<evidence type="ECO:0000259" key="10">
    <source>
        <dbReference type="PROSITE" id="PS51767"/>
    </source>
</evidence>
<name>A0A6A6LZE5_HEVBR</name>
<evidence type="ECO:0000256" key="6">
    <source>
        <dbReference type="ARBA" id="ARBA00022750"/>
    </source>
</evidence>
<keyword evidence="3" id="KW-0964">Secreted</keyword>
<dbReference type="InterPro" id="IPR001969">
    <property type="entry name" value="Aspartic_peptidase_AS"/>
</dbReference>